<comment type="caution">
    <text evidence="1">The sequence shown here is derived from an EMBL/GenBank/DDBJ whole genome shotgun (WGS) entry which is preliminary data.</text>
</comment>
<accession>A0ABR2CI58</accession>
<keyword evidence="2" id="KW-1185">Reference proteome</keyword>
<evidence type="ECO:0000313" key="1">
    <source>
        <dbReference type="EMBL" id="KAK8519303.1"/>
    </source>
</evidence>
<dbReference type="EMBL" id="JBBPBM010000051">
    <property type="protein sequence ID" value="KAK8519303.1"/>
    <property type="molecule type" value="Genomic_DNA"/>
</dbReference>
<evidence type="ECO:0000313" key="2">
    <source>
        <dbReference type="Proteomes" id="UP001472677"/>
    </source>
</evidence>
<reference evidence="1 2" key="1">
    <citation type="journal article" date="2024" name="G3 (Bethesda)">
        <title>Genome assembly of Hibiscus sabdariffa L. provides insights into metabolisms of medicinal natural products.</title>
        <authorList>
            <person name="Kim T."/>
        </authorList>
    </citation>
    <scope>NUCLEOTIDE SEQUENCE [LARGE SCALE GENOMIC DNA]</scope>
    <source>
        <strain evidence="1">TK-2024</strain>
        <tissue evidence="1">Old leaves</tissue>
    </source>
</reference>
<name>A0ABR2CI58_9ROSI</name>
<gene>
    <name evidence="1" type="ORF">V6N12_025344</name>
</gene>
<proteinExistence type="predicted"/>
<sequence>MIKPKMKCKKMKRFRESKNDLSLEAEDKRYSKLAICESVELLSEVTEGNLFHVRRCFFNPVSGQLELGVDFGQGVSCCVSQSSNMGEGGDHVDGAEGRDEIRRAATVSNSATWARIKAESIWIDRRSPS</sequence>
<protein>
    <submittedName>
        <fullName evidence="1">Uncharacterized protein</fullName>
    </submittedName>
</protein>
<dbReference type="Proteomes" id="UP001472677">
    <property type="component" value="Unassembled WGS sequence"/>
</dbReference>
<organism evidence="1 2">
    <name type="scientific">Hibiscus sabdariffa</name>
    <name type="common">roselle</name>
    <dbReference type="NCBI Taxonomy" id="183260"/>
    <lineage>
        <taxon>Eukaryota</taxon>
        <taxon>Viridiplantae</taxon>
        <taxon>Streptophyta</taxon>
        <taxon>Embryophyta</taxon>
        <taxon>Tracheophyta</taxon>
        <taxon>Spermatophyta</taxon>
        <taxon>Magnoliopsida</taxon>
        <taxon>eudicotyledons</taxon>
        <taxon>Gunneridae</taxon>
        <taxon>Pentapetalae</taxon>
        <taxon>rosids</taxon>
        <taxon>malvids</taxon>
        <taxon>Malvales</taxon>
        <taxon>Malvaceae</taxon>
        <taxon>Malvoideae</taxon>
        <taxon>Hibiscus</taxon>
    </lineage>
</organism>